<keyword evidence="2" id="KW-1185">Reference proteome</keyword>
<name>A0A2Z6IJD9_ACIFI</name>
<accession>A0A2Z6IJD9</accession>
<dbReference type="AlphaFoldDB" id="A0A2Z6IJD9"/>
<protein>
    <submittedName>
        <fullName evidence="1">Uncharacterized protein</fullName>
    </submittedName>
</protein>
<dbReference type="EMBL" id="AP018795">
    <property type="protein sequence ID" value="BBF63883.1"/>
    <property type="molecule type" value="Genomic_DNA"/>
</dbReference>
<dbReference type="Proteomes" id="UP000280188">
    <property type="component" value="Chromosome"/>
</dbReference>
<evidence type="ECO:0000313" key="1">
    <source>
        <dbReference type="EMBL" id="BBF63883.1"/>
    </source>
</evidence>
<reference evidence="1 2" key="1">
    <citation type="journal article" date="2018" name="Microbiol. Resour. Announc.">
        <title>Complete Genome Sequence of Acidithiobacillus ferridurans JCM 18981.</title>
        <authorList>
            <person name="Miyauchi T."/>
            <person name="Kouzuma A."/>
            <person name="Abe T."/>
            <person name="Watanabe K."/>
        </authorList>
    </citation>
    <scope>NUCLEOTIDE SEQUENCE [LARGE SCALE GENOMIC DNA]</scope>
    <source>
        <strain evidence="2">ATCC 33020 / DSM 29468 / JCM 18981 / 11Fe</strain>
    </source>
</reference>
<organism evidence="1 2">
    <name type="scientific">Acidithiobacillus ferridurans</name>
    <dbReference type="NCBI Taxonomy" id="1232575"/>
    <lineage>
        <taxon>Bacteria</taxon>
        <taxon>Pseudomonadati</taxon>
        <taxon>Pseudomonadota</taxon>
        <taxon>Acidithiobacillia</taxon>
        <taxon>Acidithiobacillales</taxon>
        <taxon>Acidithiobacillaceae</taxon>
        <taxon>Acidithiobacillus</taxon>
    </lineage>
</organism>
<dbReference type="KEGG" id="afj:AFERRID_01010"/>
<gene>
    <name evidence="1" type="ORF">AFERRID_01010</name>
</gene>
<evidence type="ECO:0000313" key="2">
    <source>
        <dbReference type="Proteomes" id="UP000280188"/>
    </source>
</evidence>
<proteinExistence type="predicted"/>
<sequence>MCHNLLHDPKIFQLLYRVDEAFAEEARTTRCGCGGKWHRADYPRKPTRVRQLISQLIDIANRNFKALHYNSVSC</sequence>